<accession>A0AAU8M0B1</accession>
<feature type="transmembrane region" description="Helical" evidence="1">
    <location>
        <begin position="43"/>
        <end position="65"/>
    </location>
</feature>
<protein>
    <submittedName>
        <fullName evidence="2">Uncharacterized protein</fullName>
    </submittedName>
</protein>
<keyword evidence="1" id="KW-0472">Membrane</keyword>
<feature type="transmembrane region" description="Helical" evidence="1">
    <location>
        <begin position="21"/>
        <end position="37"/>
    </location>
</feature>
<keyword evidence="1" id="KW-0812">Transmembrane</keyword>
<reference evidence="2" key="1">
    <citation type="journal article" date="2024" name="Syst. Appl. Microbiol.">
        <title>First single-strain enrichments of Electrothrix cable bacteria, description of E. aestuarii sp. nov. and E. rattekaaiensis sp. nov., and proposal of a cable bacteria taxonomy following the rules of the SeqCode.</title>
        <authorList>
            <person name="Plum-Jensen L.E."/>
            <person name="Schramm A."/>
            <person name="Marshall I.P.G."/>
        </authorList>
    </citation>
    <scope>NUCLEOTIDE SEQUENCE</scope>
    <source>
        <strain evidence="2">Rat1</strain>
    </source>
</reference>
<evidence type="ECO:0000256" key="1">
    <source>
        <dbReference type="SAM" id="Phobius"/>
    </source>
</evidence>
<feature type="transmembrane region" description="Helical" evidence="1">
    <location>
        <begin position="117"/>
        <end position="145"/>
    </location>
</feature>
<evidence type="ECO:0000313" key="2">
    <source>
        <dbReference type="EMBL" id="XCN74807.1"/>
    </source>
</evidence>
<name>A0AAU8M0B1_9BACT</name>
<dbReference type="EMBL" id="CP159373">
    <property type="protein sequence ID" value="XCN74807.1"/>
    <property type="molecule type" value="Genomic_DNA"/>
</dbReference>
<reference evidence="2" key="2">
    <citation type="submission" date="2024-06" db="EMBL/GenBank/DDBJ databases">
        <authorList>
            <person name="Plum-Jensen L.E."/>
            <person name="Schramm A."/>
            <person name="Marshall I.P.G."/>
        </authorList>
    </citation>
    <scope>NUCLEOTIDE SEQUENCE</scope>
    <source>
        <strain evidence="2">Rat1</strain>
    </source>
</reference>
<gene>
    <name evidence="2" type="ORF">Q3M24_08715</name>
</gene>
<sequence length="176" mass="20089">MEEYKSLRQESLTSITTQQSVLRYGLAITGVLIASAIKCWNDIVLCGALTLVFIPIVCYLVLIIWMGEVGRMMRAGQHILMLEKKVNLTFKEQKYPALSWENYLRKHKNGATPQLNWSYLAILGLFLFFAVASIVLGNFLVWASINTQFKTTLNLIEVFVFILTFVILISNGMKFR</sequence>
<proteinExistence type="predicted"/>
<dbReference type="AlphaFoldDB" id="A0AAU8M0B1"/>
<feature type="transmembrane region" description="Helical" evidence="1">
    <location>
        <begin position="151"/>
        <end position="170"/>
    </location>
</feature>
<keyword evidence="1" id="KW-1133">Transmembrane helix</keyword>
<organism evidence="2">
    <name type="scientific">Candidatus Electrothrix aestuarii</name>
    <dbReference type="NCBI Taxonomy" id="3062594"/>
    <lineage>
        <taxon>Bacteria</taxon>
        <taxon>Pseudomonadati</taxon>
        <taxon>Thermodesulfobacteriota</taxon>
        <taxon>Desulfobulbia</taxon>
        <taxon>Desulfobulbales</taxon>
        <taxon>Desulfobulbaceae</taxon>
        <taxon>Candidatus Electrothrix</taxon>
    </lineage>
</organism>
<dbReference type="KEGG" id="eaj:Q3M24_08715"/>